<protein>
    <recommendedName>
        <fullName evidence="3">HTH CENPB-type domain-containing protein</fullName>
    </recommendedName>
</protein>
<gene>
    <name evidence="1" type="ORF">PHLCEN_2v9667</name>
</gene>
<dbReference type="AlphaFoldDB" id="A0A2R6NQ37"/>
<keyword evidence="2" id="KW-1185">Reference proteome</keyword>
<proteinExistence type="predicted"/>
<evidence type="ECO:0000313" key="2">
    <source>
        <dbReference type="Proteomes" id="UP000186601"/>
    </source>
</evidence>
<dbReference type="STRING" id="98765.A0A2R6NQ37"/>
<reference evidence="1 2" key="1">
    <citation type="submission" date="2018-02" db="EMBL/GenBank/DDBJ databases">
        <title>Genome sequence of the basidiomycete white-rot fungus Phlebia centrifuga.</title>
        <authorList>
            <person name="Granchi Z."/>
            <person name="Peng M."/>
            <person name="de Vries R.P."/>
            <person name="Hilden K."/>
            <person name="Makela M.R."/>
            <person name="Grigoriev I."/>
            <person name="Riley R."/>
        </authorList>
    </citation>
    <scope>NUCLEOTIDE SEQUENCE [LARGE SCALE GENOMIC DNA]</scope>
    <source>
        <strain evidence="1 2">FBCC195</strain>
    </source>
</reference>
<dbReference type="EMBL" id="MLYV02000973">
    <property type="protein sequence ID" value="PSR74651.1"/>
    <property type="molecule type" value="Genomic_DNA"/>
</dbReference>
<dbReference type="OrthoDB" id="2740399at2759"/>
<name>A0A2R6NQ37_9APHY</name>
<organism evidence="1 2">
    <name type="scientific">Hermanssonia centrifuga</name>
    <dbReference type="NCBI Taxonomy" id="98765"/>
    <lineage>
        <taxon>Eukaryota</taxon>
        <taxon>Fungi</taxon>
        <taxon>Dikarya</taxon>
        <taxon>Basidiomycota</taxon>
        <taxon>Agaricomycotina</taxon>
        <taxon>Agaricomycetes</taxon>
        <taxon>Polyporales</taxon>
        <taxon>Meruliaceae</taxon>
        <taxon>Hermanssonia</taxon>
    </lineage>
</organism>
<comment type="caution">
    <text evidence="1">The sequence shown here is derived from an EMBL/GenBank/DDBJ whole genome shotgun (WGS) entry which is preliminary data.</text>
</comment>
<evidence type="ECO:0000313" key="1">
    <source>
        <dbReference type="EMBL" id="PSR74651.1"/>
    </source>
</evidence>
<dbReference type="Proteomes" id="UP000186601">
    <property type="component" value="Unassembled WGS sequence"/>
</dbReference>
<evidence type="ECO:0008006" key="3">
    <source>
        <dbReference type="Google" id="ProtNLM"/>
    </source>
</evidence>
<accession>A0A2R6NQ37</accession>
<sequence length="159" mass="18112">MGRCRRPSGKTQSGIDDNINWEARYSQACDDIKTGKFSGYAEAARHHGLKYQTLCNRFLGYHRPATQAHQAQQILSPAQEEVLVDWCIFLGLTGHPVHKKSIRFKVKQLSGRDVGPKYINAFLKRHKKDLRFCKPAGLDPKRAQAFNPTAVHEHFKLVD</sequence>